<dbReference type="AlphaFoldDB" id="A0A3I8FUW2"/>
<dbReference type="Proteomes" id="UP000885379">
    <property type="component" value="Unassembled WGS sequence"/>
</dbReference>
<evidence type="ECO:0000313" key="2">
    <source>
        <dbReference type="EMBL" id="MER45321.1"/>
    </source>
</evidence>
<evidence type="ECO:0008006" key="3">
    <source>
        <dbReference type="Google" id="ProtNLM"/>
    </source>
</evidence>
<dbReference type="PROSITE" id="PS51257">
    <property type="entry name" value="PROKAR_LIPOPROTEIN"/>
    <property type="match status" value="1"/>
</dbReference>
<proteinExistence type="predicted"/>
<comment type="caution">
    <text evidence="2">The sequence shown here is derived from an EMBL/GenBank/DDBJ whole genome shotgun (WGS) entry which is preliminary data.</text>
</comment>
<name>A0A3I8FUW2_SALER</name>
<gene>
    <name evidence="2" type="ORF">ED033_24160</name>
</gene>
<protein>
    <recommendedName>
        <fullName evidence="3">Lipoprotein</fullName>
    </recommendedName>
</protein>
<sequence length="159" mass="17438">MKKLLLVTLPLIAVMLTGGCRSAQVRSPAAPAVSAVAPQLQTFEIVSVSTEVTKGAGQISLMNKNWYVDPRFRLTREDLASLYLRQDREGNTIIYLKPSVTGQEKLQHMSQKQAPHLLMVVGGRAVSLSSYRQAGLLPFYVGDEKKTREIAGAIVNQTL</sequence>
<feature type="signal peptide" evidence="1">
    <location>
        <begin position="1"/>
        <end position="23"/>
    </location>
</feature>
<accession>A0A3I8FUW2</accession>
<organism evidence="2">
    <name type="scientific">Salmonella enterica</name>
    <name type="common">Salmonella choleraesuis</name>
    <dbReference type="NCBI Taxonomy" id="28901"/>
    <lineage>
        <taxon>Bacteria</taxon>
        <taxon>Pseudomonadati</taxon>
        <taxon>Pseudomonadota</taxon>
        <taxon>Gammaproteobacteria</taxon>
        <taxon>Enterobacterales</taxon>
        <taxon>Enterobacteriaceae</taxon>
        <taxon>Salmonella</taxon>
    </lineage>
</organism>
<dbReference type="EMBL" id="RMEA01000142">
    <property type="protein sequence ID" value="MER45321.1"/>
    <property type="molecule type" value="Genomic_DNA"/>
</dbReference>
<reference evidence="2" key="1">
    <citation type="submission" date="2018-10" db="EMBL/GenBank/DDBJ databases">
        <authorList>
            <consortium name="PulseNet: The National Subtyping Network for Foodborne Disease Surveillance"/>
            <person name="Tarr C.L."/>
            <person name="Trees E."/>
            <person name="Katz L.S."/>
            <person name="Carleton-Romer H.A."/>
            <person name="Stroika S."/>
            <person name="Kucerova Z."/>
            <person name="Roache K.F."/>
            <person name="Sabol A.L."/>
            <person name="Besser J."/>
            <person name="Gerner-Smidt P."/>
        </authorList>
    </citation>
    <scope>NUCLEOTIDE SEQUENCE [LARGE SCALE GENOMIC DNA]</scope>
    <source>
        <strain evidence="2">PNUSAS057480</strain>
    </source>
</reference>
<keyword evidence="1" id="KW-0732">Signal</keyword>
<feature type="chain" id="PRO_5018250535" description="Lipoprotein" evidence="1">
    <location>
        <begin position="24"/>
        <end position="159"/>
    </location>
</feature>
<evidence type="ECO:0000256" key="1">
    <source>
        <dbReference type="SAM" id="SignalP"/>
    </source>
</evidence>